<dbReference type="AlphaFoldDB" id="A0A915D6K1"/>
<feature type="region of interest" description="Disordered" evidence="1">
    <location>
        <begin position="88"/>
        <end position="118"/>
    </location>
</feature>
<evidence type="ECO:0000313" key="3">
    <source>
        <dbReference type="WBParaSite" id="jg1593"/>
    </source>
</evidence>
<name>A0A915D6K1_9BILA</name>
<protein>
    <submittedName>
        <fullName evidence="3">Uncharacterized protein</fullName>
    </submittedName>
</protein>
<feature type="compositionally biased region" description="Low complexity" evidence="1">
    <location>
        <begin position="101"/>
        <end position="118"/>
    </location>
</feature>
<proteinExistence type="predicted"/>
<organism evidence="2 3">
    <name type="scientific">Ditylenchus dipsaci</name>
    <dbReference type="NCBI Taxonomy" id="166011"/>
    <lineage>
        <taxon>Eukaryota</taxon>
        <taxon>Metazoa</taxon>
        <taxon>Ecdysozoa</taxon>
        <taxon>Nematoda</taxon>
        <taxon>Chromadorea</taxon>
        <taxon>Rhabditida</taxon>
        <taxon>Tylenchina</taxon>
        <taxon>Tylenchomorpha</taxon>
        <taxon>Sphaerularioidea</taxon>
        <taxon>Anguinidae</taxon>
        <taxon>Anguininae</taxon>
        <taxon>Ditylenchus</taxon>
    </lineage>
</organism>
<dbReference type="WBParaSite" id="jg1593">
    <property type="protein sequence ID" value="jg1593"/>
    <property type="gene ID" value="jg1593"/>
</dbReference>
<sequence>MKKTRMLPRVIMDPIRTQESRTRQILRANSQWKTRKHLRRKLKTTLWQQCPKDLIAVKKKRAMGLKMLIGINQRSFQSDDDLSAVEDYDKRKKREVDEDSGSSFSSSESDFQNFSSEE</sequence>
<accession>A0A915D6K1</accession>
<dbReference type="Proteomes" id="UP000887574">
    <property type="component" value="Unplaced"/>
</dbReference>
<evidence type="ECO:0000256" key="1">
    <source>
        <dbReference type="SAM" id="MobiDB-lite"/>
    </source>
</evidence>
<evidence type="ECO:0000313" key="2">
    <source>
        <dbReference type="Proteomes" id="UP000887574"/>
    </source>
</evidence>
<keyword evidence="2" id="KW-1185">Reference proteome</keyword>
<reference evidence="3" key="1">
    <citation type="submission" date="2022-11" db="UniProtKB">
        <authorList>
            <consortium name="WormBaseParasite"/>
        </authorList>
    </citation>
    <scope>IDENTIFICATION</scope>
</reference>